<evidence type="ECO:0000313" key="1">
    <source>
        <dbReference type="EMBL" id="QHU18617.1"/>
    </source>
</evidence>
<protein>
    <submittedName>
        <fullName evidence="1">Uncharacterized protein</fullName>
    </submittedName>
</protein>
<dbReference type="AlphaFoldDB" id="A0A6C0KPF5"/>
<organism evidence="1">
    <name type="scientific">viral metagenome</name>
    <dbReference type="NCBI Taxonomy" id="1070528"/>
    <lineage>
        <taxon>unclassified sequences</taxon>
        <taxon>metagenomes</taxon>
        <taxon>organismal metagenomes</taxon>
    </lineage>
</organism>
<reference evidence="1" key="1">
    <citation type="journal article" date="2020" name="Nature">
        <title>Giant virus diversity and host interactions through global metagenomics.</title>
        <authorList>
            <person name="Schulz F."/>
            <person name="Roux S."/>
            <person name="Paez-Espino D."/>
            <person name="Jungbluth S."/>
            <person name="Walsh D.A."/>
            <person name="Denef V.J."/>
            <person name="McMahon K.D."/>
            <person name="Konstantinidis K.T."/>
            <person name="Eloe-Fadrosh E.A."/>
            <person name="Kyrpides N.C."/>
            <person name="Woyke T."/>
        </authorList>
    </citation>
    <scope>NUCLEOTIDE SEQUENCE</scope>
    <source>
        <strain evidence="1">GVMAG-S-3300013006-158</strain>
    </source>
</reference>
<dbReference type="EMBL" id="MN740936">
    <property type="protein sequence ID" value="QHU18617.1"/>
    <property type="molecule type" value="Genomic_DNA"/>
</dbReference>
<name>A0A6C0KPF5_9ZZZZ</name>
<sequence length="348" mass="40880">MSSWANIRVPRKRDISQIPEELRPLVVTRAQHPGVILSESFQTSSSEDHNFNDYYSNMVIDPSLPNPKKEERYTPREYVSKKIETRPLPGAIELLYNGKSYVFVILRHLRNAKDNELWISSYNSIRKYYTNKIIIIDDNSSVNTVHGTLYETETIQSEFNGAGEILPYYYFLQHKWADTMIFLHDSMFLHRRFQEDELQYSVRFHWYFNSNDADDKRKITMYLSLLKNEKSKEVLAFYQNAISVWKGCSGGASMIDYSVVSQLEDTYNLFTTLTMAIKVRKDREAFERVLGIVLYYEELIQDKTCSNFGDIMRYPGCFESERTNPDTAATIVNQHRYNTSILKVWRGR</sequence>
<proteinExistence type="predicted"/>
<accession>A0A6C0KPF5</accession>